<dbReference type="Pfam" id="PF00528">
    <property type="entry name" value="BPD_transp_1"/>
    <property type="match status" value="1"/>
</dbReference>
<dbReference type="GO" id="GO:0055085">
    <property type="term" value="P:transmembrane transport"/>
    <property type="evidence" value="ECO:0007669"/>
    <property type="project" value="InterPro"/>
</dbReference>
<dbReference type="Gene3D" id="1.10.3720.10">
    <property type="entry name" value="MetI-like"/>
    <property type="match status" value="1"/>
</dbReference>
<evidence type="ECO:0000256" key="7">
    <source>
        <dbReference type="ARBA" id="ARBA00023136"/>
    </source>
</evidence>
<keyword evidence="5 8" id="KW-0812">Transmembrane</keyword>
<proteinExistence type="inferred from homology"/>
<dbReference type="CDD" id="cd06261">
    <property type="entry name" value="TM_PBP2"/>
    <property type="match status" value="1"/>
</dbReference>
<evidence type="ECO:0000313" key="12">
    <source>
        <dbReference type="Proteomes" id="UP000671995"/>
    </source>
</evidence>
<feature type="transmembrane region" description="Helical" evidence="8">
    <location>
        <begin position="164"/>
        <end position="183"/>
    </location>
</feature>
<protein>
    <submittedName>
        <fullName evidence="11">ABC transporter permease</fullName>
    </submittedName>
</protein>
<evidence type="ECO:0000256" key="4">
    <source>
        <dbReference type="ARBA" id="ARBA00022475"/>
    </source>
</evidence>
<dbReference type="Proteomes" id="UP000671995">
    <property type="component" value="Chromosome"/>
</dbReference>
<feature type="transmembrane region" description="Helical" evidence="8">
    <location>
        <begin position="227"/>
        <end position="251"/>
    </location>
</feature>
<evidence type="ECO:0000259" key="10">
    <source>
        <dbReference type="PROSITE" id="PS50928"/>
    </source>
</evidence>
<feature type="transmembrane region" description="Helical" evidence="8">
    <location>
        <begin position="92"/>
        <end position="114"/>
    </location>
</feature>
<reference evidence="11" key="2">
    <citation type="journal article" date="2021" name="Microbiol. Resour. Announc.">
        <title>Complete Genome Sequences of Three Human Oral Treponema parvum Isolates.</title>
        <authorList>
            <person name="Zeng H."/>
            <person name="Watt R.M."/>
        </authorList>
    </citation>
    <scope>NUCLEOTIDE SEQUENCE</scope>
    <source>
        <strain evidence="11">ATCC 700773</strain>
    </source>
</reference>
<comment type="similarity">
    <text evidence="2">Belongs to the binding-protein-dependent transport system permease family. CysTW subfamily.</text>
</comment>
<keyword evidence="3 8" id="KW-0813">Transport</keyword>
<reference evidence="11" key="1">
    <citation type="submission" date="2020-05" db="EMBL/GenBank/DDBJ databases">
        <authorList>
            <person name="Zeng H."/>
            <person name="Chan Y.K."/>
            <person name="Watt R.M."/>
        </authorList>
    </citation>
    <scope>NUCLEOTIDE SEQUENCE</scope>
    <source>
        <strain evidence="11">ATCC 700773</strain>
    </source>
</reference>
<dbReference type="EMBL" id="CP054257">
    <property type="protein sequence ID" value="QTQ12354.1"/>
    <property type="molecule type" value="Genomic_DNA"/>
</dbReference>
<feature type="region of interest" description="Disordered" evidence="9">
    <location>
        <begin position="1"/>
        <end position="24"/>
    </location>
</feature>
<evidence type="ECO:0000256" key="6">
    <source>
        <dbReference type="ARBA" id="ARBA00022989"/>
    </source>
</evidence>
<keyword evidence="7 8" id="KW-0472">Membrane</keyword>
<comment type="subcellular location">
    <subcellularLocation>
        <location evidence="1 8">Cell membrane</location>
        <topology evidence="1 8">Multi-pass membrane protein</topology>
    </subcellularLocation>
</comment>
<dbReference type="PROSITE" id="PS50928">
    <property type="entry name" value="ABC_TM1"/>
    <property type="match status" value="1"/>
</dbReference>
<name>A0A975F1H6_9SPIR</name>
<evidence type="ECO:0000256" key="5">
    <source>
        <dbReference type="ARBA" id="ARBA00022692"/>
    </source>
</evidence>
<feature type="transmembrane region" description="Helical" evidence="8">
    <location>
        <begin position="271"/>
        <end position="294"/>
    </location>
</feature>
<dbReference type="SUPFAM" id="SSF161098">
    <property type="entry name" value="MetI-like"/>
    <property type="match status" value="1"/>
</dbReference>
<dbReference type="InterPro" id="IPR035906">
    <property type="entry name" value="MetI-like_sf"/>
</dbReference>
<feature type="transmembrane region" description="Helical" evidence="8">
    <location>
        <begin position="121"/>
        <end position="144"/>
    </location>
</feature>
<dbReference type="GO" id="GO:0005886">
    <property type="term" value="C:plasma membrane"/>
    <property type="evidence" value="ECO:0007669"/>
    <property type="project" value="UniProtKB-SubCell"/>
</dbReference>
<dbReference type="InterPro" id="IPR000515">
    <property type="entry name" value="MetI-like"/>
</dbReference>
<organism evidence="11 12">
    <name type="scientific">Treponema parvum</name>
    <dbReference type="NCBI Taxonomy" id="138851"/>
    <lineage>
        <taxon>Bacteria</taxon>
        <taxon>Pseudomonadati</taxon>
        <taxon>Spirochaetota</taxon>
        <taxon>Spirochaetia</taxon>
        <taxon>Spirochaetales</taxon>
        <taxon>Treponemataceae</taxon>
        <taxon>Treponema</taxon>
    </lineage>
</organism>
<keyword evidence="4" id="KW-1003">Cell membrane</keyword>
<feature type="domain" description="ABC transmembrane type-1" evidence="10">
    <location>
        <begin position="88"/>
        <end position="292"/>
    </location>
</feature>
<dbReference type="AlphaFoldDB" id="A0A975F1H6"/>
<gene>
    <name evidence="11" type="ORF">HRI96_09170</name>
</gene>
<evidence type="ECO:0000256" key="9">
    <source>
        <dbReference type="SAM" id="MobiDB-lite"/>
    </source>
</evidence>
<keyword evidence="6 8" id="KW-1133">Transmembrane helix</keyword>
<evidence type="ECO:0000256" key="2">
    <source>
        <dbReference type="ARBA" id="ARBA00007069"/>
    </source>
</evidence>
<feature type="compositionally biased region" description="Basic and acidic residues" evidence="9">
    <location>
        <begin position="1"/>
        <end position="18"/>
    </location>
</feature>
<dbReference type="PANTHER" id="PTHR42929:SF1">
    <property type="entry name" value="INNER MEMBRANE ABC TRANSPORTER PERMEASE PROTEIN YDCU-RELATED"/>
    <property type="match status" value="1"/>
</dbReference>
<evidence type="ECO:0000256" key="3">
    <source>
        <dbReference type="ARBA" id="ARBA00022448"/>
    </source>
</evidence>
<dbReference type="PANTHER" id="PTHR42929">
    <property type="entry name" value="INNER MEMBRANE ABC TRANSPORTER PERMEASE PROTEIN YDCU-RELATED-RELATED"/>
    <property type="match status" value="1"/>
</dbReference>
<evidence type="ECO:0000313" key="11">
    <source>
        <dbReference type="EMBL" id="QTQ12354.1"/>
    </source>
</evidence>
<evidence type="ECO:0000256" key="1">
    <source>
        <dbReference type="ARBA" id="ARBA00004651"/>
    </source>
</evidence>
<feature type="transmembrane region" description="Helical" evidence="8">
    <location>
        <begin position="33"/>
        <end position="59"/>
    </location>
</feature>
<sequence>MSKKADLTEKPPTGKEEFSSIAGGRKKSNPGALYAWPMGLWFIAFFIAPLVIIVVYSFMKKGLYGGVEWEFSLKAYRQMLSPNYGILVMRTLRLSVISTLITILIALPCGYAMARSKYQTVLLFLVIIPFWTNSLIRIFAWMSILNNDGILNQILRSLGLVKNYVKFLYTGGAVVLVSVYMYIPYAILPIFTAVDRFDFSLLEAARDLGANKFQAIMKVLIPSIKSSILTGVVFTFIPIFGAYTVPLLVGGKDSYMLGNIIVDQVQKTRNWPLAAAFSMVLTAVSTAGVLWMLAASKNAAALKKTDNTDGAPK</sequence>
<accession>A0A975F1H6</accession>
<evidence type="ECO:0000256" key="8">
    <source>
        <dbReference type="RuleBase" id="RU363032"/>
    </source>
</evidence>